<dbReference type="GO" id="GO:0031167">
    <property type="term" value="P:rRNA methylation"/>
    <property type="evidence" value="ECO:0007669"/>
    <property type="project" value="InterPro"/>
</dbReference>
<dbReference type="AlphaFoldDB" id="B6FZ20"/>
<evidence type="ECO:0000313" key="5">
    <source>
        <dbReference type="Proteomes" id="UP000003178"/>
    </source>
</evidence>
<evidence type="ECO:0000256" key="1">
    <source>
        <dbReference type="ARBA" id="ARBA00022603"/>
    </source>
</evidence>
<dbReference type="PANTHER" id="PTHR43542:SF1">
    <property type="entry name" value="METHYLTRANSFERASE"/>
    <property type="match status" value="1"/>
</dbReference>
<protein>
    <submittedName>
        <fullName evidence="4">RNA methyltransferase, RsmD family</fullName>
        <ecNumber evidence="4">2.1.1.-</ecNumber>
    </submittedName>
</protein>
<dbReference type="NCBIfam" id="TIGR00095">
    <property type="entry name" value="16S rRNA (guanine(966)-N(2))-methyltransferase RsmD"/>
    <property type="match status" value="1"/>
</dbReference>
<dbReference type="Pfam" id="PF03602">
    <property type="entry name" value="Cons_hypoth95"/>
    <property type="match status" value="1"/>
</dbReference>
<organism evidence="4 5">
    <name type="scientific">Peptacetobacter hiranonis (strain DSM 13275 / JCM 10541 / KCTC 15199 / TO-931)</name>
    <name type="common">Clostridium hiranonis</name>
    <dbReference type="NCBI Taxonomy" id="500633"/>
    <lineage>
        <taxon>Bacteria</taxon>
        <taxon>Bacillati</taxon>
        <taxon>Bacillota</taxon>
        <taxon>Clostridia</taxon>
        <taxon>Peptostreptococcales</taxon>
        <taxon>Peptostreptococcaceae</taxon>
        <taxon>Peptacetobacter</taxon>
    </lineage>
</organism>
<keyword evidence="2 4" id="KW-0808">Transferase</keyword>
<name>B6FZ20_PEPHT</name>
<dbReference type="Gene3D" id="3.40.50.150">
    <property type="entry name" value="Vaccinia Virus protein VP39"/>
    <property type="match status" value="1"/>
</dbReference>
<dbReference type="EMBL" id="ABWP01000048">
    <property type="protein sequence ID" value="EEA85190.1"/>
    <property type="molecule type" value="Genomic_DNA"/>
</dbReference>
<keyword evidence="1 4" id="KW-0489">Methyltransferase</keyword>
<dbReference type="Proteomes" id="UP000003178">
    <property type="component" value="Unassembled WGS sequence"/>
</dbReference>
<proteinExistence type="predicted"/>
<evidence type="ECO:0000256" key="2">
    <source>
        <dbReference type="ARBA" id="ARBA00022679"/>
    </source>
</evidence>
<dbReference type="eggNOG" id="COG0742">
    <property type="taxonomic scope" value="Bacteria"/>
</dbReference>
<dbReference type="GO" id="GO:0008168">
    <property type="term" value="F:methyltransferase activity"/>
    <property type="evidence" value="ECO:0007669"/>
    <property type="project" value="UniProtKB-KW"/>
</dbReference>
<dbReference type="RefSeq" id="WP_006440042.1">
    <property type="nucleotide sequence ID" value="NZ_DS995356.1"/>
</dbReference>
<keyword evidence="5" id="KW-1185">Reference proteome</keyword>
<accession>B6FZ20</accession>
<dbReference type="OrthoDB" id="9803017at2"/>
<dbReference type="EC" id="2.1.1.-" evidence="4"/>
<reference evidence="4 5" key="2">
    <citation type="submission" date="2008-10" db="EMBL/GenBank/DDBJ databases">
        <title>Draft genome sequence of Clostridium hiranonis (DSM 13275).</title>
        <authorList>
            <person name="Sudarsanam P."/>
            <person name="Ley R."/>
            <person name="Guruge J."/>
            <person name="Turnbaugh P.J."/>
            <person name="Mahowald M."/>
            <person name="Liep D."/>
            <person name="Gordon J."/>
        </authorList>
    </citation>
    <scope>NUCLEOTIDE SEQUENCE [LARGE SCALE GENOMIC DNA]</scope>
    <source>
        <strain evidence="4 5">DSM 13275</strain>
    </source>
</reference>
<dbReference type="PIRSF" id="PIRSF004553">
    <property type="entry name" value="CHP00095"/>
    <property type="match status" value="1"/>
</dbReference>
<evidence type="ECO:0000313" key="4">
    <source>
        <dbReference type="EMBL" id="EEA85190.1"/>
    </source>
</evidence>
<feature type="region of interest" description="Disordered" evidence="3">
    <location>
        <begin position="1"/>
        <end position="24"/>
    </location>
</feature>
<gene>
    <name evidence="4" type="ORF">CLOHIR_01124</name>
</gene>
<reference evidence="4 5" key="1">
    <citation type="submission" date="2008-09" db="EMBL/GenBank/DDBJ databases">
        <authorList>
            <person name="Fulton L."/>
            <person name="Clifton S."/>
            <person name="Fulton B."/>
            <person name="Xu J."/>
            <person name="Minx P."/>
            <person name="Pepin K.H."/>
            <person name="Johnson M."/>
            <person name="Thiruvilangam P."/>
            <person name="Bhonagiri V."/>
            <person name="Nash W.E."/>
            <person name="Mardis E.R."/>
            <person name="Wilson R.K."/>
        </authorList>
    </citation>
    <scope>NUCLEOTIDE SEQUENCE [LARGE SCALE GENOMIC DNA]</scope>
    <source>
        <strain evidence="4 5">DSM 13275</strain>
    </source>
</reference>
<evidence type="ECO:0000256" key="3">
    <source>
        <dbReference type="SAM" id="MobiDB-lite"/>
    </source>
</evidence>
<dbReference type="PANTHER" id="PTHR43542">
    <property type="entry name" value="METHYLTRANSFERASE"/>
    <property type="match status" value="1"/>
</dbReference>
<dbReference type="CDD" id="cd02440">
    <property type="entry name" value="AdoMet_MTases"/>
    <property type="match status" value="1"/>
</dbReference>
<comment type="caution">
    <text evidence="4">The sequence shown here is derived from an EMBL/GenBank/DDBJ whole genome shotgun (WGS) entry which is preliminary data.</text>
</comment>
<dbReference type="STRING" id="500633.CLOHIR_01124"/>
<dbReference type="InterPro" id="IPR029063">
    <property type="entry name" value="SAM-dependent_MTases_sf"/>
</dbReference>
<dbReference type="InterPro" id="IPR004398">
    <property type="entry name" value="RNA_MeTrfase_RsmD"/>
</dbReference>
<dbReference type="HOGENOM" id="CLU_075826_0_2_9"/>
<dbReference type="SUPFAM" id="SSF53335">
    <property type="entry name" value="S-adenosyl-L-methionine-dependent methyltransferases"/>
    <property type="match status" value="1"/>
</dbReference>
<sequence length="189" mass="21346">MRVISGKARGLKLNPPKDQSVRPTTDRVKESLFNIINSYVMDANVLDLFAGSGSLGIECLSRGAEHCVFSDLSKESIKIIQSNIKKARVERESTVINKDYKNVISDMGIKKQEFDIIMLDPPYYEGLFVDCIERIDKNQILSEDGVIVVEHDKKDELPDEIGNIVKVKEKKYGITVLSFYKLSVEDSDE</sequence>